<evidence type="ECO:0000313" key="4">
    <source>
        <dbReference type="EMBL" id="MBD8868787.1"/>
    </source>
</evidence>
<comment type="caution">
    <text evidence="4">The sequence shown here is derived from an EMBL/GenBank/DDBJ whole genome shotgun (WGS) entry which is preliminary data.</text>
</comment>
<keyword evidence="2" id="KW-0732">Signal</keyword>
<dbReference type="AlphaFoldDB" id="A0A927Q0D3"/>
<dbReference type="SUPFAM" id="SSF55166">
    <property type="entry name" value="Hedgehog/DD-peptidase"/>
    <property type="match status" value="1"/>
</dbReference>
<feature type="chain" id="PRO_5037227425" evidence="2">
    <location>
        <begin position="32"/>
        <end position="452"/>
    </location>
</feature>
<evidence type="ECO:0000256" key="1">
    <source>
        <dbReference type="SAM" id="MobiDB-lite"/>
    </source>
</evidence>
<feature type="signal peptide" evidence="2">
    <location>
        <begin position="1"/>
        <end position="31"/>
    </location>
</feature>
<evidence type="ECO:0000313" key="5">
    <source>
        <dbReference type="Proteomes" id="UP000616839"/>
    </source>
</evidence>
<name>A0A927Q0D3_9ACTN</name>
<dbReference type="InterPro" id="IPR009045">
    <property type="entry name" value="Zn_M74/Hedgehog-like"/>
</dbReference>
<feature type="region of interest" description="Disordered" evidence="1">
    <location>
        <begin position="224"/>
        <end position="263"/>
    </location>
</feature>
<dbReference type="Proteomes" id="UP000616839">
    <property type="component" value="Unassembled WGS sequence"/>
</dbReference>
<sequence>MAILRLPALVAVALLAPLLVLLPAAAGPAGAAEAAEPQPTTTTLAGPARKAGRTSPLDIAITTRDGAPVPGVPVLVERRVGGEWSRIAEPTTGPQGHATVEAELRRVRTDNVFRARFAGDGDYAASGSGRVRIGLVRYGSRITLGGPDSVVDEQQVTLDVSWRTGSGLPVPGEVAVQRRQGGRWKITRTVRTGVKGRASFTLRPRTDSRWRVVGRRQPWVEGDRSRGHAIDNLPPGNPVRLPSGAPRPRISLPKQPRATKAGPAAVITRIPDGVWNQMTGRSWHRGCPVGRAGLRLLRINYWDYQGYRRRGELVARVGAVGQMSAALKEMYSRKLPIRAMYRVDRFGWSSRLRGADDYKSMAAGNTSAFNCRNVVGRPGVRSPHSYGRALDLNPWENPYRASGRWHPNSWWVGRSHPRVAWRSRNHTVVRLMARHDLRWTYGTRDAHHFDAR</sequence>
<feature type="domain" description="Peptidase M15C" evidence="3">
    <location>
        <begin position="377"/>
        <end position="450"/>
    </location>
</feature>
<proteinExistence type="predicted"/>
<organism evidence="4 5">
    <name type="scientific">Nocardioides donggukensis</name>
    <dbReference type="NCBI Taxonomy" id="2774019"/>
    <lineage>
        <taxon>Bacteria</taxon>
        <taxon>Bacillati</taxon>
        <taxon>Actinomycetota</taxon>
        <taxon>Actinomycetes</taxon>
        <taxon>Propionibacteriales</taxon>
        <taxon>Nocardioidaceae</taxon>
        <taxon>Nocardioides</taxon>
    </lineage>
</organism>
<dbReference type="GO" id="GO:0008233">
    <property type="term" value="F:peptidase activity"/>
    <property type="evidence" value="ECO:0007669"/>
    <property type="project" value="InterPro"/>
</dbReference>
<dbReference type="Gene3D" id="3.30.1380.10">
    <property type="match status" value="1"/>
</dbReference>
<protein>
    <submittedName>
        <fullName evidence="4">M15 family metallopeptidase</fullName>
    </submittedName>
</protein>
<feature type="region of interest" description="Disordered" evidence="1">
    <location>
        <begin position="31"/>
        <end position="52"/>
    </location>
</feature>
<gene>
    <name evidence="4" type="ORF">IE331_04025</name>
</gene>
<reference evidence="4" key="1">
    <citation type="submission" date="2020-09" db="EMBL/GenBank/DDBJ databases">
        <title>Nocardioides sp. strain MJB4 16S ribosomal RNA gene Genome sequencing and assembly.</title>
        <authorList>
            <person name="Kim I."/>
        </authorList>
    </citation>
    <scope>NUCLEOTIDE SEQUENCE</scope>
    <source>
        <strain evidence="4">MJB4</strain>
    </source>
</reference>
<evidence type="ECO:0000259" key="3">
    <source>
        <dbReference type="Pfam" id="PF13539"/>
    </source>
</evidence>
<dbReference type="Pfam" id="PF13539">
    <property type="entry name" value="Peptidase_M15_4"/>
    <property type="match status" value="1"/>
</dbReference>
<keyword evidence="5" id="KW-1185">Reference proteome</keyword>
<evidence type="ECO:0000256" key="2">
    <source>
        <dbReference type="SAM" id="SignalP"/>
    </source>
</evidence>
<dbReference type="InterPro" id="IPR039561">
    <property type="entry name" value="Peptidase_M15C"/>
</dbReference>
<accession>A0A927Q0D3</accession>
<dbReference type="EMBL" id="JACYXZ010000001">
    <property type="protein sequence ID" value="MBD8868787.1"/>
    <property type="molecule type" value="Genomic_DNA"/>
</dbReference>
<dbReference type="RefSeq" id="WP_192140709.1">
    <property type="nucleotide sequence ID" value="NZ_JACYXZ010000001.1"/>
</dbReference>